<name>W9W445_9EURO</name>
<proteinExistence type="predicted"/>
<dbReference type="EMBL" id="AMGX01000032">
    <property type="protein sequence ID" value="EXJ59316.1"/>
    <property type="molecule type" value="Genomic_DNA"/>
</dbReference>
<accession>W9W445</accession>
<comment type="caution">
    <text evidence="1">The sequence shown here is derived from an EMBL/GenBank/DDBJ whole genome shotgun (WGS) entry which is preliminary data.</text>
</comment>
<evidence type="ECO:0000313" key="2">
    <source>
        <dbReference type="Proteomes" id="UP000019471"/>
    </source>
</evidence>
<dbReference type="AlphaFoldDB" id="W9W445"/>
<dbReference type="HOGENOM" id="CLU_2885598_0_0_1"/>
<dbReference type="GeneID" id="19196883"/>
<gene>
    <name evidence="1" type="ORF">A1O5_12197</name>
</gene>
<dbReference type="Proteomes" id="UP000019471">
    <property type="component" value="Unassembled WGS sequence"/>
</dbReference>
<reference evidence="1 2" key="1">
    <citation type="submission" date="2013-03" db="EMBL/GenBank/DDBJ databases">
        <title>The Genome Sequence of Cladophialophora psammophila CBS 110553.</title>
        <authorList>
            <consortium name="The Broad Institute Genomics Platform"/>
            <person name="Cuomo C."/>
            <person name="de Hoog S."/>
            <person name="Gorbushina A."/>
            <person name="Walker B."/>
            <person name="Young S.K."/>
            <person name="Zeng Q."/>
            <person name="Gargeya S."/>
            <person name="Fitzgerald M."/>
            <person name="Haas B."/>
            <person name="Abouelleil A."/>
            <person name="Allen A.W."/>
            <person name="Alvarado L."/>
            <person name="Arachchi H.M."/>
            <person name="Berlin A.M."/>
            <person name="Chapman S.B."/>
            <person name="Gainer-Dewar J."/>
            <person name="Goldberg J."/>
            <person name="Griggs A."/>
            <person name="Gujja S."/>
            <person name="Hansen M."/>
            <person name="Howarth C."/>
            <person name="Imamovic A."/>
            <person name="Ireland A."/>
            <person name="Larimer J."/>
            <person name="McCowan C."/>
            <person name="Murphy C."/>
            <person name="Pearson M."/>
            <person name="Poon T.W."/>
            <person name="Priest M."/>
            <person name="Roberts A."/>
            <person name="Saif S."/>
            <person name="Shea T."/>
            <person name="Sisk P."/>
            <person name="Sykes S."/>
            <person name="Wortman J."/>
            <person name="Nusbaum C."/>
            <person name="Birren B."/>
        </authorList>
    </citation>
    <scope>NUCLEOTIDE SEQUENCE [LARGE SCALE GENOMIC DNA]</scope>
    <source>
        <strain evidence="1 2">CBS 110553</strain>
    </source>
</reference>
<evidence type="ECO:0000313" key="1">
    <source>
        <dbReference type="EMBL" id="EXJ59316.1"/>
    </source>
</evidence>
<dbReference type="RefSeq" id="XP_007750956.1">
    <property type="nucleotide sequence ID" value="XM_007752766.1"/>
</dbReference>
<protein>
    <submittedName>
        <fullName evidence="1">Uncharacterized protein</fullName>
    </submittedName>
</protein>
<sequence length="63" mass="7263">MALLAYHLAQSNDTKKQEQAERLAQRVIEDVLNCRRKYDSLGKMSNQMLDALKVELNDLSAKR</sequence>
<organism evidence="1 2">
    <name type="scientific">Cladophialophora psammophila CBS 110553</name>
    <dbReference type="NCBI Taxonomy" id="1182543"/>
    <lineage>
        <taxon>Eukaryota</taxon>
        <taxon>Fungi</taxon>
        <taxon>Dikarya</taxon>
        <taxon>Ascomycota</taxon>
        <taxon>Pezizomycotina</taxon>
        <taxon>Eurotiomycetes</taxon>
        <taxon>Chaetothyriomycetidae</taxon>
        <taxon>Chaetothyriales</taxon>
        <taxon>Herpotrichiellaceae</taxon>
        <taxon>Cladophialophora</taxon>
    </lineage>
</organism>
<keyword evidence="2" id="KW-1185">Reference proteome</keyword>